<dbReference type="GO" id="GO:0006355">
    <property type="term" value="P:regulation of DNA-templated transcription"/>
    <property type="evidence" value="ECO:0007669"/>
    <property type="project" value="InterPro"/>
</dbReference>
<dbReference type="InterPro" id="IPR016032">
    <property type="entry name" value="Sig_transdc_resp-reg_C-effctor"/>
</dbReference>
<dbReference type="Proteomes" id="UP000317893">
    <property type="component" value="Unassembled WGS sequence"/>
</dbReference>
<dbReference type="InterPro" id="IPR051797">
    <property type="entry name" value="TrmB-like"/>
</dbReference>
<evidence type="ECO:0000313" key="3">
    <source>
        <dbReference type="Proteomes" id="UP000317893"/>
    </source>
</evidence>
<proteinExistence type="predicted"/>
<dbReference type="PANTHER" id="PTHR34293:SF1">
    <property type="entry name" value="HTH-TYPE TRANSCRIPTIONAL REGULATOR TRMBL2"/>
    <property type="match status" value="1"/>
</dbReference>
<dbReference type="SUPFAM" id="SSF46894">
    <property type="entry name" value="C-terminal effector domain of the bipartite response regulators"/>
    <property type="match status" value="1"/>
</dbReference>
<gene>
    <name evidence="2" type="ORF">FB458_3959</name>
</gene>
<protein>
    <submittedName>
        <fullName evidence="2">Sugar-specific transcriptional regulator TrmB</fullName>
    </submittedName>
</protein>
<dbReference type="Gene3D" id="1.10.10.10">
    <property type="entry name" value="Winged helix-like DNA-binding domain superfamily/Winged helix DNA-binding domain"/>
    <property type="match status" value="2"/>
</dbReference>
<dbReference type="InterPro" id="IPR000792">
    <property type="entry name" value="Tscrpt_reg_LuxR_C"/>
</dbReference>
<comment type="caution">
    <text evidence="2">The sequence shown here is derived from an EMBL/GenBank/DDBJ whole genome shotgun (WGS) entry which is preliminary data.</text>
</comment>
<dbReference type="GO" id="GO:0003677">
    <property type="term" value="F:DNA binding"/>
    <property type="evidence" value="ECO:0007669"/>
    <property type="project" value="InterPro"/>
</dbReference>
<name>A0A542E671_9MICO</name>
<dbReference type="InterPro" id="IPR036388">
    <property type="entry name" value="WH-like_DNA-bd_sf"/>
</dbReference>
<dbReference type="SMART" id="SM00421">
    <property type="entry name" value="HTH_LUXR"/>
    <property type="match status" value="1"/>
</dbReference>
<evidence type="ECO:0000313" key="2">
    <source>
        <dbReference type="EMBL" id="TQJ10818.1"/>
    </source>
</evidence>
<reference evidence="2 3" key="1">
    <citation type="submission" date="2019-06" db="EMBL/GenBank/DDBJ databases">
        <title>Sequencing the genomes of 1000 actinobacteria strains.</title>
        <authorList>
            <person name="Klenk H.-P."/>
        </authorList>
    </citation>
    <scope>NUCLEOTIDE SEQUENCE [LARGE SCALE GENOMIC DNA]</scope>
    <source>
        <strain evidence="2 3">DSM 18607</strain>
    </source>
</reference>
<sequence>MLSVLGLDDLENRLYERLLDVSSASADRLAPDVGADVAEVVLALAGLEARGLVARSSRHPDQVTAAPPDVGLGSLIAERQAALRRAQQAVPALVQRYRQAVGGRDGSDVVDVVLGAEAVAQRAVQLQHGARREVLTLLPGDPPAAVQDALDRERAVPRGVEHRLVVARAVLEQPGLLERLTDPAGRPEQVRVATHLPLRLLVTDRALALVPLSSGSGSGGTADGAGALLVRPSGLLDALVALFDLVWQRGHRVVGARDGGAQLASTPLDALDLRILTLLLSGLTDQSIGKQLGLSLRTVQRRARALMDATGVSTRLQLGYEVARRGWV</sequence>
<dbReference type="InterPro" id="IPR002831">
    <property type="entry name" value="Tscrpt_reg_TrmB_N"/>
</dbReference>
<keyword evidence="3" id="KW-1185">Reference proteome</keyword>
<dbReference type="PANTHER" id="PTHR34293">
    <property type="entry name" value="HTH-TYPE TRANSCRIPTIONAL REGULATOR TRMBL2"/>
    <property type="match status" value="1"/>
</dbReference>
<dbReference type="Pfam" id="PF01978">
    <property type="entry name" value="TrmB"/>
    <property type="match status" value="1"/>
</dbReference>
<evidence type="ECO:0000259" key="1">
    <source>
        <dbReference type="SMART" id="SM00421"/>
    </source>
</evidence>
<organism evidence="2 3">
    <name type="scientific">Lapillicoccus jejuensis</name>
    <dbReference type="NCBI Taxonomy" id="402171"/>
    <lineage>
        <taxon>Bacteria</taxon>
        <taxon>Bacillati</taxon>
        <taxon>Actinomycetota</taxon>
        <taxon>Actinomycetes</taxon>
        <taxon>Micrococcales</taxon>
        <taxon>Intrasporangiaceae</taxon>
        <taxon>Lapillicoccus</taxon>
    </lineage>
</organism>
<feature type="domain" description="HTH luxR-type" evidence="1">
    <location>
        <begin position="265"/>
        <end position="322"/>
    </location>
</feature>
<accession>A0A542E671</accession>
<dbReference type="AlphaFoldDB" id="A0A542E671"/>
<dbReference type="EMBL" id="VFMN01000001">
    <property type="protein sequence ID" value="TQJ10818.1"/>
    <property type="molecule type" value="Genomic_DNA"/>
</dbReference>